<organism evidence="1 2">
    <name type="scientific">Dolichospermum planctonicum</name>
    <dbReference type="NCBI Taxonomy" id="136072"/>
    <lineage>
        <taxon>Bacteria</taxon>
        <taxon>Bacillati</taxon>
        <taxon>Cyanobacteriota</taxon>
        <taxon>Cyanophyceae</taxon>
        <taxon>Nostocales</taxon>
        <taxon>Aphanizomenonaceae</taxon>
        <taxon>Dolichospermum</taxon>
    </lineage>
</organism>
<name>A0A480AF32_9CYAN</name>
<dbReference type="GO" id="GO:0016811">
    <property type="term" value="F:hydrolase activity, acting on carbon-nitrogen (but not peptide) bonds, in linear amides"/>
    <property type="evidence" value="ECO:0007669"/>
    <property type="project" value="TreeGrafter"/>
</dbReference>
<dbReference type="Pfam" id="PF02585">
    <property type="entry name" value="PIG-L"/>
    <property type="match status" value="1"/>
</dbReference>
<dbReference type="Gene3D" id="3.40.50.10320">
    <property type="entry name" value="LmbE-like"/>
    <property type="match status" value="1"/>
</dbReference>
<dbReference type="PANTHER" id="PTHR12993:SF11">
    <property type="entry name" value="N-ACETYLGLUCOSAMINYL-PHOSPHATIDYLINOSITOL DE-N-ACETYLASE"/>
    <property type="match status" value="1"/>
</dbReference>
<evidence type="ECO:0000313" key="2">
    <source>
        <dbReference type="Proteomes" id="UP000299367"/>
    </source>
</evidence>
<dbReference type="InterPro" id="IPR024078">
    <property type="entry name" value="LmbE-like_dom_sf"/>
</dbReference>
<evidence type="ECO:0000313" key="1">
    <source>
        <dbReference type="EMBL" id="GCL41701.1"/>
    </source>
</evidence>
<dbReference type="AlphaFoldDB" id="A0A480AF32"/>
<dbReference type="Proteomes" id="UP000299367">
    <property type="component" value="Unassembled WGS sequence"/>
</dbReference>
<dbReference type="SUPFAM" id="SSF102588">
    <property type="entry name" value="LmbE-like"/>
    <property type="match status" value="1"/>
</dbReference>
<protein>
    <submittedName>
        <fullName evidence="1">LmbE family protein</fullName>
    </submittedName>
</protein>
<comment type="caution">
    <text evidence="1">The sequence shown here is derived from an EMBL/GenBank/DDBJ whole genome shotgun (WGS) entry which is preliminary data.</text>
</comment>
<proteinExistence type="predicted"/>
<dbReference type="PANTHER" id="PTHR12993">
    <property type="entry name" value="N-ACETYLGLUCOSAMINYL-PHOSPHATIDYLINOSITOL DE-N-ACETYLASE-RELATED"/>
    <property type="match status" value="1"/>
</dbReference>
<dbReference type="RefSeq" id="WP_137907404.1">
    <property type="nucleotide sequence ID" value="NZ_BJCF01000011.1"/>
</dbReference>
<accession>A0A480AF32</accession>
<dbReference type="EMBL" id="BJCF01000011">
    <property type="protein sequence ID" value="GCL41701.1"/>
    <property type="molecule type" value="Genomic_DNA"/>
</dbReference>
<dbReference type="InterPro" id="IPR003737">
    <property type="entry name" value="GlcNAc_PI_deacetylase-related"/>
</dbReference>
<dbReference type="OrthoDB" id="9790023at2"/>
<reference evidence="2" key="1">
    <citation type="submission" date="2019-02" db="EMBL/GenBank/DDBJ databases">
        <title>Draft genome sequence of Dolichospermum planctonicum NIES-80.</title>
        <authorList>
            <person name="Yamaguchi H."/>
            <person name="Suzuki S."/>
            <person name="Kawachi M."/>
        </authorList>
    </citation>
    <scope>NUCLEOTIDE SEQUENCE [LARGE SCALE GENOMIC DNA]</scope>
    <source>
        <strain evidence="2">NIES-80</strain>
    </source>
</reference>
<sequence length="260" mass="29824">MNRNKVLTSLEKIIPNKLLNQMQYIHCSLVSWWILNWGSQPLKFSEKSAMVFAPHQDDETFGCGGMIARKKEQGIPVAIAFLTDGRGSHGVNLDIQNLIHIRQQESLTALSILGVNISEIHFFNYQDGSLSTLNLEVKQQIISQISELLKVYQPGEVYLPHRKDCHRDHEATYSLVKEAINQAGMTTEIFQYPIWIFWRSPLFILLKLQDIAAAYRFSITSVKEKKQRAIAAYPSQIGMLPYGFIKRFLNSEEIFFKSES</sequence>
<gene>
    <name evidence="1" type="ORF">NIES80_13980</name>
</gene>